<reference evidence="8 9" key="1">
    <citation type="submission" date="2022-02" db="EMBL/GenBank/DDBJ databases">
        <title>Mesosutterella porci, a novel member of the family Sutterellaceae from pig feces.</title>
        <authorList>
            <person name="Wylensek D."/>
            <person name="Clavel T."/>
        </authorList>
    </citation>
    <scope>NUCLEOTIDE SEQUENCE [LARGE SCALE GENOMIC DNA]</scope>
    <source>
        <strain evidence="9">oilRF-744-wt-GAM-9</strain>
    </source>
</reference>
<sequence>MDKSNLLAALDVGTSKVAVIVAEPNSEGAVKICGLGSTRSEGVRSGVVVDIGAAVGSIRAAIDEAERTSGLHITDVYTACEDYRLRFVNNVGATPVRGPEIGQSDVDAAVANAKEVKLKSGEQVLKILIQEFAVDGESGILKPMGMTGNRLEASIHVACGSPTTATNLLRCVRRSGVEVAHWTVPVWASAWAVLTPSERDLGVCLIDFGGGTVDVTVYIRNVVWFTAIVPLGGSAVTKDIAALYQLDEKAAELVKLRFGGADASRYRACDVINPAELLYADTPVGEARVIAQQELAEVIEARLREILKIVREMLKWTGLDQRIPAGIVFTGGVSQTEGFLKLARSVFEQHCRIGSPDIGQTIGGTGSSPAWSTAVGLLREAARDAMVHRKAMDSGKMHMGRGTWETIKRWFIGNY</sequence>
<dbReference type="Proteomes" id="UP001297600">
    <property type="component" value="Unassembled WGS sequence"/>
</dbReference>
<keyword evidence="9" id="KW-1185">Reference proteome</keyword>
<protein>
    <recommendedName>
        <fullName evidence="5 6">Cell division protein FtsA</fullName>
    </recommendedName>
</protein>
<organism evidence="8 9">
    <name type="scientific">Mesosutterella porci</name>
    <dbReference type="NCBI Taxonomy" id="2915351"/>
    <lineage>
        <taxon>Bacteria</taxon>
        <taxon>Pseudomonadati</taxon>
        <taxon>Pseudomonadota</taxon>
        <taxon>Betaproteobacteria</taxon>
        <taxon>Burkholderiales</taxon>
        <taxon>Sutterellaceae</taxon>
        <taxon>Mesosutterella</taxon>
    </lineage>
</organism>
<dbReference type="SMART" id="SM00842">
    <property type="entry name" value="FtsA"/>
    <property type="match status" value="1"/>
</dbReference>
<dbReference type="NCBIfam" id="TIGR01174">
    <property type="entry name" value="ftsA"/>
    <property type="match status" value="1"/>
</dbReference>
<evidence type="ECO:0000256" key="3">
    <source>
        <dbReference type="ARBA" id="ARBA00023136"/>
    </source>
</evidence>
<dbReference type="PIRSF" id="PIRSF003101">
    <property type="entry name" value="FtsA"/>
    <property type="match status" value="1"/>
</dbReference>
<dbReference type="InterPro" id="IPR050696">
    <property type="entry name" value="FtsA/MreB"/>
</dbReference>
<evidence type="ECO:0000256" key="1">
    <source>
        <dbReference type="ARBA" id="ARBA00022475"/>
    </source>
</evidence>
<proteinExistence type="inferred from homology"/>
<keyword evidence="3 5" id="KW-0472">Membrane</keyword>
<evidence type="ECO:0000256" key="5">
    <source>
        <dbReference type="HAMAP-Rule" id="MF_02033"/>
    </source>
</evidence>
<evidence type="ECO:0000313" key="8">
    <source>
        <dbReference type="EMBL" id="MCG5031262.1"/>
    </source>
</evidence>
<dbReference type="Pfam" id="PF14450">
    <property type="entry name" value="FtsA"/>
    <property type="match status" value="1"/>
</dbReference>
<comment type="subcellular location">
    <subcellularLocation>
        <location evidence="5">Cell membrane</location>
        <topology evidence="5">Peripheral membrane protein</topology>
        <orientation evidence="5">Cytoplasmic side</orientation>
    </subcellularLocation>
    <text evidence="5">Localizes to the Z ring in an FtsZ-dependent manner. Targeted to the membrane through a conserved C-terminal amphipathic helix.</text>
</comment>
<comment type="caution">
    <text evidence="8">The sequence shown here is derived from an EMBL/GenBank/DDBJ whole genome shotgun (WGS) entry which is preliminary data.</text>
</comment>
<dbReference type="InterPro" id="IPR043129">
    <property type="entry name" value="ATPase_NBD"/>
</dbReference>
<keyword evidence="1 5" id="KW-1003">Cell membrane</keyword>
<dbReference type="HAMAP" id="MF_02033">
    <property type="entry name" value="FtsA"/>
    <property type="match status" value="1"/>
</dbReference>
<keyword evidence="4 5" id="KW-0131">Cell cycle</keyword>
<dbReference type="PANTHER" id="PTHR32432">
    <property type="entry name" value="CELL DIVISION PROTEIN FTSA-RELATED"/>
    <property type="match status" value="1"/>
</dbReference>
<evidence type="ECO:0000313" key="9">
    <source>
        <dbReference type="Proteomes" id="UP001297600"/>
    </source>
</evidence>
<dbReference type="Gene3D" id="3.30.1490.110">
    <property type="match status" value="1"/>
</dbReference>
<evidence type="ECO:0000256" key="2">
    <source>
        <dbReference type="ARBA" id="ARBA00022618"/>
    </source>
</evidence>
<evidence type="ECO:0000259" key="7">
    <source>
        <dbReference type="SMART" id="SM00842"/>
    </source>
</evidence>
<dbReference type="CDD" id="cd24048">
    <property type="entry name" value="ASKHA_NBD_FtsA"/>
    <property type="match status" value="1"/>
</dbReference>
<name>A0ABS9MRW2_9BURK</name>
<dbReference type="InterPro" id="IPR003494">
    <property type="entry name" value="SHS2_FtsA"/>
</dbReference>
<keyword evidence="2 5" id="KW-0132">Cell division</keyword>
<gene>
    <name evidence="5 8" type="primary">ftsA</name>
    <name evidence="8" type="ORF">MAF45_07390</name>
</gene>
<comment type="function">
    <text evidence="5 6">Cell division protein that is involved in the assembly of the Z ring. May serve as a membrane anchor for the Z ring.</text>
</comment>
<dbReference type="GO" id="GO:0051301">
    <property type="term" value="P:cell division"/>
    <property type="evidence" value="ECO:0007669"/>
    <property type="project" value="UniProtKB-KW"/>
</dbReference>
<dbReference type="EMBL" id="JAKNCT010000008">
    <property type="protein sequence ID" value="MCG5031262.1"/>
    <property type="molecule type" value="Genomic_DNA"/>
</dbReference>
<dbReference type="RefSeq" id="WP_237978994.1">
    <property type="nucleotide sequence ID" value="NZ_JAKNCT010000008.1"/>
</dbReference>
<comment type="subunit">
    <text evidence="5">Self-interacts. Interacts with FtsZ.</text>
</comment>
<dbReference type="SUPFAM" id="SSF53067">
    <property type="entry name" value="Actin-like ATPase domain"/>
    <property type="match status" value="2"/>
</dbReference>
<accession>A0ABS9MRW2</accession>
<evidence type="ECO:0000256" key="6">
    <source>
        <dbReference type="PIRNR" id="PIRNR003101"/>
    </source>
</evidence>
<dbReference type="PANTHER" id="PTHR32432:SF4">
    <property type="entry name" value="CELL DIVISION PROTEIN FTSA"/>
    <property type="match status" value="1"/>
</dbReference>
<dbReference type="InterPro" id="IPR020823">
    <property type="entry name" value="Cell_div_FtsA"/>
</dbReference>
<dbReference type="Pfam" id="PF02491">
    <property type="entry name" value="SHS2_FTSA"/>
    <property type="match status" value="1"/>
</dbReference>
<evidence type="ECO:0000256" key="4">
    <source>
        <dbReference type="ARBA" id="ARBA00023306"/>
    </source>
</evidence>
<feature type="domain" description="SHS2" evidence="7">
    <location>
        <begin position="7"/>
        <end position="193"/>
    </location>
</feature>
<comment type="similarity">
    <text evidence="5 6">Belongs to the FtsA/MreB family.</text>
</comment>
<dbReference type="Gene3D" id="3.30.420.40">
    <property type="match status" value="2"/>
</dbReference>